<feature type="domain" description="ABC transporter TMD0" evidence="3">
    <location>
        <begin position="34"/>
        <end position="150"/>
    </location>
</feature>
<gene>
    <name evidence="4" type="ORF">PoB_002339600</name>
</gene>
<dbReference type="Proteomes" id="UP000735302">
    <property type="component" value="Unassembled WGS sequence"/>
</dbReference>
<name>A0AAV3ZCC8_9GAST</name>
<evidence type="ECO:0000313" key="4">
    <source>
        <dbReference type="EMBL" id="GFN96890.1"/>
    </source>
</evidence>
<comment type="caution">
    <text evidence="4">The sequence shown here is derived from an EMBL/GenBank/DDBJ whole genome shotgun (WGS) entry which is preliminary data.</text>
</comment>
<dbReference type="InterPro" id="IPR056227">
    <property type="entry name" value="TMD0_ABC"/>
</dbReference>
<keyword evidence="2" id="KW-1133">Transmembrane helix</keyword>
<feature type="transmembrane region" description="Helical" evidence="2">
    <location>
        <begin position="126"/>
        <end position="146"/>
    </location>
</feature>
<accession>A0AAV3ZCC8</accession>
<dbReference type="EMBL" id="BLXT01002711">
    <property type="protein sequence ID" value="GFN96890.1"/>
    <property type="molecule type" value="Genomic_DNA"/>
</dbReference>
<feature type="transmembrane region" description="Helical" evidence="2">
    <location>
        <begin position="95"/>
        <end position="114"/>
    </location>
</feature>
<keyword evidence="2" id="KW-0472">Membrane</keyword>
<dbReference type="GO" id="GO:0005524">
    <property type="term" value="F:ATP binding"/>
    <property type="evidence" value="ECO:0007669"/>
    <property type="project" value="UniProtKB-KW"/>
</dbReference>
<evidence type="ECO:0000256" key="1">
    <source>
        <dbReference type="ARBA" id="ARBA00004141"/>
    </source>
</evidence>
<keyword evidence="2" id="KW-0812">Transmembrane</keyword>
<organism evidence="4 5">
    <name type="scientific">Plakobranchus ocellatus</name>
    <dbReference type="NCBI Taxonomy" id="259542"/>
    <lineage>
        <taxon>Eukaryota</taxon>
        <taxon>Metazoa</taxon>
        <taxon>Spiralia</taxon>
        <taxon>Lophotrochozoa</taxon>
        <taxon>Mollusca</taxon>
        <taxon>Gastropoda</taxon>
        <taxon>Heterobranchia</taxon>
        <taxon>Euthyneura</taxon>
        <taxon>Panpulmonata</taxon>
        <taxon>Sacoglossa</taxon>
        <taxon>Placobranchoidea</taxon>
        <taxon>Plakobranchidae</taxon>
        <taxon>Plakobranchus</taxon>
    </lineage>
</organism>
<feature type="transmembrane region" description="Helical" evidence="2">
    <location>
        <begin position="29"/>
        <end position="52"/>
    </location>
</feature>
<feature type="transmembrane region" description="Helical" evidence="2">
    <location>
        <begin position="64"/>
        <end position="89"/>
    </location>
</feature>
<proteinExistence type="predicted"/>
<reference evidence="4 5" key="1">
    <citation type="journal article" date="2021" name="Elife">
        <title>Chloroplast acquisition without the gene transfer in kleptoplastic sea slugs, Plakobranchus ocellatus.</title>
        <authorList>
            <person name="Maeda T."/>
            <person name="Takahashi S."/>
            <person name="Yoshida T."/>
            <person name="Shimamura S."/>
            <person name="Takaki Y."/>
            <person name="Nagai Y."/>
            <person name="Toyoda A."/>
            <person name="Suzuki Y."/>
            <person name="Arimoto A."/>
            <person name="Ishii H."/>
            <person name="Satoh N."/>
            <person name="Nishiyama T."/>
            <person name="Hasebe M."/>
            <person name="Maruyama T."/>
            <person name="Minagawa J."/>
            <person name="Obokata J."/>
            <person name="Shigenobu S."/>
        </authorList>
    </citation>
    <scope>NUCLEOTIDE SEQUENCE [LARGE SCALE GENOMIC DNA]</scope>
</reference>
<dbReference type="GO" id="GO:0016020">
    <property type="term" value="C:membrane"/>
    <property type="evidence" value="ECO:0007669"/>
    <property type="project" value="UniProtKB-SubCell"/>
</dbReference>
<evidence type="ECO:0000313" key="5">
    <source>
        <dbReference type="Proteomes" id="UP000735302"/>
    </source>
</evidence>
<comment type="subcellular location">
    <subcellularLocation>
        <location evidence="1">Membrane</location>
        <topology evidence="1">Multi-pass membrane protein</topology>
    </subcellularLocation>
</comment>
<keyword evidence="4" id="KW-0547">Nucleotide-binding</keyword>
<dbReference type="AlphaFoldDB" id="A0AAV3ZCC8"/>
<keyword evidence="5" id="KW-1185">Reference proteome</keyword>
<evidence type="ECO:0000259" key="3">
    <source>
        <dbReference type="Pfam" id="PF24357"/>
    </source>
</evidence>
<dbReference type="Pfam" id="PF24357">
    <property type="entry name" value="TMD0_ABC"/>
    <property type="match status" value="1"/>
</dbReference>
<keyword evidence="4" id="KW-0067">ATP-binding</keyword>
<protein>
    <submittedName>
        <fullName evidence="4">ATP-binding cassette transporter subfamily c member 1 x8 protein</fullName>
    </submittedName>
</protein>
<sequence length="165" mass="18791">MGRICEGNILEDWQEAWRSPEWPPPLSCLQVLLLDAAPCALMLITCPFYAWYLLRRPPEKLPKCLNFLTKMMFSVALTIVFVVQCFLLQQSGEPVYLVVYATWAVATVITMILVGLEHSRGQARSFFLFIFWLVAMGSSLLLVAMATSREVKECKNHAGNVRQIY</sequence>
<evidence type="ECO:0000256" key="2">
    <source>
        <dbReference type="SAM" id="Phobius"/>
    </source>
</evidence>